<keyword evidence="3" id="KW-0560">Oxidoreductase</keyword>
<evidence type="ECO:0000256" key="3">
    <source>
        <dbReference type="ARBA" id="ARBA00023002"/>
    </source>
</evidence>
<evidence type="ECO:0000259" key="7">
    <source>
        <dbReference type="Pfam" id="PF00248"/>
    </source>
</evidence>
<dbReference type="Pfam" id="PF00248">
    <property type="entry name" value="Aldo_ket_red"/>
    <property type="match status" value="1"/>
</dbReference>
<dbReference type="FunFam" id="3.20.20.100:FF:000002">
    <property type="entry name" value="2,5-diketo-D-gluconic acid reductase A"/>
    <property type="match status" value="1"/>
</dbReference>
<dbReference type="InterPro" id="IPR018170">
    <property type="entry name" value="Aldo/ket_reductase_CS"/>
</dbReference>
<evidence type="ECO:0000256" key="2">
    <source>
        <dbReference type="ARBA" id="ARBA00022857"/>
    </source>
</evidence>
<dbReference type="PIRSF" id="PIRSF000097">
    <property type="entry name" value="AKR"/>
    <property type="match status" value="1"/>
</dbReference>
<dbReference type="PROSITE" id="PS00063">
    <property type="entry name" value="ALDOKETO_REDUCTASE_3"/>
    <property type="match status" value="1"/>
</dbReference>
<dbReference type="Proteomes" id="UP000807025">
    <property type="component" value="Unassembled WGS sequence"/>
</dbReference>
<dbReference type="Gene3D" id="3.20.20.100">
    <property type="entry name" value="NADP-dependent oxidoreductase domain"/>
    <property type="match status" value="1"/>
</dbReference>
<reference evidence="8" key="1">
    <citation type="submission" date="2020-11" db="EMBL/GenBank/DDBJ databases">
        <authorList>
            <consortium name="DOE Joint Genome Institute"/>
            <person name="Ahrendt S."/>
            <person name="Riley R."/>
            <person name="Andreopoulos W."/>
            <person name="Labutti K."/>
            <person name="Pangilinan J."/>
            <person name="Ruiz-Duenas F.J."/>
            <person name="Barrasa J.M."/>
            <person name="Sanchez-Garcia M."/>
            <person name="Camarero S."/>
            <person name="Miyauchi S."/>
            <person name="Serrano A."/>
            <person name="Linde D."/>
            <person name="Babiker R."/>
            <person name="Drula E."/>
            <person name="Ayuso-Fernandez I."/>
            <person name="Pacheco R."/>
            <person name="Padilla G."/>
            <person name="Ferreira P."/>
            <person name="Barriuso J."/>
            <person name="Kellner H."/>
            <person name="Castanera R."/>
            <person name="Alfaro M."/>
            <person name="Ramirez L."/>
            <person name="Pisabarro A.G."/>
            <person name="Kuo A."/>
            <person name="Tritt A."/>
            <person name="Lipzen A."/>
            <person name="He G."/>
            <person name="Yan M."/>
            <person name="Ng V."/>
            <person name="Cullen D."/>
            <person name="Martin F."/>
            <person name="Rosso M.-N."/>
            <person name="Henrissat B."/>
            <person name="Hibbett D."/>
            <person name="Martinez A.T."/>
            <person name="Grigoriev I.V."/>
        </authorList>
    </citation>
    <scope>NUCLEOTIDE SEQUENCE</scope>
    <source>
        <strain evidence="8">ATCC 90797</strain>
    </source>
</reference>
<dbReference type="PROSITE" id="PS00062">
    <property type="entry name" value="ALDOKETO_REDUCTASE_2"/>
    <property type="match status" value="1"/>
</dbReference>
<evidence type="ECO:0000256" key="4">
    <source>
        <dbReference type="PIRSR" id="PIRSR000097-1"/>
    </source>
</evidence>
<dbReference type="PANTHER" id="PTHR43827">
    <property type="entry name" value="2,5-DIKETO-D-GLUCONIC ACID REDUCTASE"/>
    <property type="match status" value="1"/>
</dbReference>
<name>A0A9P5ZS73_PLEER</name>
<feature type="active site" description="Proton donor" evidence="4">
    <location>
        <position position="84"/>
    </location>
</feature>
<dbReference type="PRINTS" id="PR00069">
    <property type="entry name" value="ALDKETRDTASE"/>
</dbReference>
<dbReference type="SUPFAM" id="SSF51430">
    <property type="entry name" value="NAD(P)-linked oxidoreductase"/>
    <property type="match status" value="1"/>
</dbReference>
<keyword evidence="2" id="KW-0521">NADP</keyword>
<keyword evidence="9" id="KW-1185">Reference proteome</keyword>
<feature type="site" description="Lowers pKa of active site Tyr" evidence="6">
    <location>
        <position position="109"/>
    </location>
</feature>
<dbReference type="InterPro" id="IPR036812">
    <property type="entry name" value="NAD(P)_OxRdtase_dom_sf"/>
</dbReference>
<protein>
    <submittedName>
        <fullName evidence="8">Reductase AKOR2</fullName>
    </submittedName>
</protein>
<sequence>MDIVMCLNQANYSVLSSPQPVYRTTLSHYMSSIPTYTLNNGVKIPAIGLGGAAGRDEKEKAHAGEWFLTALQSGYRHIDVAHIYGTEEALRKAIRESGVPREEIFITTKLPPSHHTRVAESFQESLDNLGLNYVDLYLIHFPFALAYEKGVNFPTNPDGTPKVADSPTFAETWADVEKLLDTGKVRAIGVSNFSVKNLEILLRSANVVPAVNQVELHPYLAQSGLVEYSKSKGIVTTAYTPTGYQAVLSDPTIAELAGKYGVSPAQIVLAWHVARGVVAVPKSSNKERQKQNIAASLPIFLPTLEPSDVARISSLDKGERVCSKPDTDGKFFGITKEQLGW</sequence>
<dbReference type="InterPro" id="IPR023210">
    <property type="entry name" value="NADP_OxRdtase_dom"/>
</dbReference>
<accession>A0A9P5ZS73</accession>
<gene>
    <name evidence="8" type="ORF">BDN71DRAFT_1422243</name>
</gene>
<dbReference type="InterPro" id="IPR020471">
    <property type="entry name" value="AKR"/>
</dbReference>
<dbReference type="CDD" id="cd19071">
    <property type="entry name" value="AKR_AKR1-5-like"/>
    <property type="match status" value="1"/>
</dbReference>
<dbReference type="OrthoDB" id="416253at2759"/>
<dbReference type="GO" id="GO:0016616">
    <property type="term" value="F:oxidoreductase activity, acting on the CH-OH group of donors, NAD or NADP as acceptor"/>
    <property type="evidence" value="ECO:0007669"/>
    <property type="project" value="UniProtKB-ARBA"/>
</dbReference>
<evidence type="ECO:0000256" key="5">
    <source>
        <dbReference type="PIRSR" id="PIRSR000097-2"/>
    </source>
</evidence>
<evidence type="ECO:0000313" key="8">
    <source>
        <dbReference type="EMBL" id="KAF9490861.1"/>
    </source>
</evidence>
<dbReference type="AlphaFoldDB" id="A0A9P5ZS73"/>
<evidence type="ECO:0000313" key="9">
    <source>
        <dbReference type="Proteomes" id="UP000807025"/>
    </source>
</evidence>
<feature type="domain" description="NADP-dependent oxidoreductase" evidence="7">
    <location>
        <begin position="47"/>
        <end position="315"/>
    </location>
</feature>
<evidence type="ECO:0000256" key="1">
    <source>
        <dbReference type="ARBA" id="ARBA00007905"/>
    </source>
</evidence>
<dbReference type="PANTHER" id="PTHR43827:SF3">
    <property type="entry name" value="NADP-DEPENDENT OXIDOREDUCTASE DOMAIN-CONTAINING PROTEIN"/>
    <property type="match status" value="1"/>
</dbReference>
<proteinExistence type="inferred from homology"/>
<dbReference type="EMBL" id="MU154631">
    <property type="protein sequence ID" value="KAF9490861.1"/>
    <property type="molecule type" value="Genomic_DNA"/>
</dbReference>
<comment type="caution">
    <text evidence="8">The sequence shown here is derived from an EMBL/GenBank/DDBJ whole genome shotgun (WGS) entry which is preliminary data.</text>
</comment>
<evidence type="ECO:0000256" key="6">
    <source>
        <dbReference type="PIRSR" id="PIRSR000097-3"/>
    </source>
</evidence>
<organism evidence="8 9">
    <name type="scientific">Pleurotus eryngii</name>
    <name type="common">Boletus of the steppes</name>
    <dbReference type="NCBI Taxonomy" id="5323"/>
    <lineage>
        <taxon>Eukaryota</taxon>
        <taxon>Fungi</taxon>
        <taxon>Dikarya</taxon>
        <taxon>Basidiomycota</taxon>
        <taxon>Agaricomycotina</taxon>
        <taxon>Agaricomycetes</taxon>
        <taxon>Agaricomycetidae</taxon>
        <taxon>Agaricales</taxon>
        <taxon>Pleurotineae</taxon>
        <taxon>Pleurotaceae</taxon>
        <taxon>Pleurotus</taxon>
    </lineage>
</organism>
<comment type="similarity">
    <text evidence="1">Belongs to the aldo/keto reductase family.</text>
</comment>
<feature type="binding site" evidence="5">
    <location>
        <position position="140"/>
    </location>
    <ligand>
        <name>substrate</name>
    </ligand>
</feature>